<proteinExistence type="predicted"/>
<feature type="coiled-coil region" evidence="1">
    <location>
        <begin position="175"/>
        <end position="212"/>
    </location>
</feature>
<feature type="non-terminal residue" evidence="3">
    <location>
        <position position="1"/>
    </location>
</feature>
<organism evidence="3 4">
    <name type="scientific">Chaetomidium leptoderma</name>
    <dbReference type="NCBI Taxonomy" id="669021"/>
    <lineage>
        <taxon>Eukaryota</taxon>
        <taxon>Fungi</taxon>
        <taxon>Dikarya</taxon>
        <taxon>Ascomycota</taxon>
        <taxon>Pezizomycotina</taxon>
        <taxon>Sordariomycetes</taxon>
        <taxon>Sordariomycetidae</taxon>
        <taxon>Sordariales</taxon>
        <taxon>Chaetomiaceae</taxon>
        <taxon>Chaetomidium</taxon>
    </lineage>
</organism>
<feature type="compositionally biased region" description="Gly residues" evidence="2">
    <location>
        <begin position="456"/>
        <end position="467"/>
    </location>
</feature>
<evidence type="ECO:0000313" key="4">
    <source>
        <dbReference type="Proteomes" id="UP001302745"/>
    </source>
</evidence>
<comment type="caution">
    <text evidence="3">The sequence shown here is derived from an EMBL/GenBank/DDBJ whole genome shotgun (WGS) entry which is preliminary data.</text>
</comment>
<name>A0AAN6VDL1_9PEZI</name>
<evidence type="ECO:0000256" key="1">
    <source>
        <dbReference type="SAM" id="Coils"/>
    </source>
</evidence>
<keyword evidence="4" id="KW-1185">Reference proteome</keyword>
<feature type="region of interest" description="Disordered" evidence="2">
    <location>
        <begin position="86"/>
        <end position="128"/>
    </location>
</feature>
<feature type="region of interest" description="Disordered" evidence="2">
    <location>
        <begin position="439"/>
        <end position="467"/>
    </location>
</feature>
<dbReference type="EMBL" id="MU857232">
    <property type="protein sequence ID" value="KAK4148931.1"/>
    <property type="molecule type" value="Genomic_DNA"/>
</dbReference>
<dbReference type="Proteomes" id="UP001302745">
    <property type="component" value="Unassembled WGS sequence"/>
</dbReference>
<evidence type="ECO:0000313" key="3">
    <source>
        <dbReference type="EMBL" id="KAK4148931.1"/>
    </source>
</evidence>
<reference evidence="3" key="2">
    <citation type="submission" date="2023-05" db="EMBL/GenBank/DDBJ databases">
        <authorList>
            <consortium name="Lawrence Berkeley National Laboratory"/>
            <person name="Steindorff A."/>
            <person name="Hensen N."/>
            <person name="Bonometti L."/>
            <person name="Westerberg I."/>
            <person name="Brannstrom I.O."/>
            <person name="Guillou S."/>
            <person name="Cros-Aarteil S."/>
            <person name="Calhoun S."/>
            <person name="Haridas S."/>
            <person name="Kuo A."/>
            <person name="Mondo S."/>
            <person name="Pangilinan J."/>
            <person name="Riley R."/>
            <person name="Labutti K."/>
            <person name="Andreopoulos B."/>
            <person name="Lipzen A."/>
            <person name="Chen C."/>
            <person name="Yanf M."/>
            <person name="Daum C."/>
            <person name="Ng V."/>
            <person name="Clum A."/>
            <person name="Ohm R."/>
            <person name="Martin F."/>
            <person name="Silar P."/>
            <person name="Natvig D."/>
            <person name="Lalanne C."/>
            <person name="Gautier V."/>
            <person name="Ament-Velasquez S.L."/>
            <person name="Kruys A."/>
            <person name="Hutchinson M.I."/>
            <person name="Powell A.J."/>
            <person name="Barry K."/>
            <person name="Miller A.N."/>
            <person name="Grigoriev I.V."/>
            <person name="Debuchy R."/>
            <person name="Gladieux P."/>
            <person name="Thoren M.H."/>
            <person name="Johannesson H."/>
        </authorList>
    </citation>
    <scope>NUCLEOTIDE SEQUENCE</scope>
    <source>
        <strain evidence="3">CBS 538.74</strain>
    </source>
</reference>
<feature type="coiled-coil region" evidence="1">
    <location>
        <begin position="9"/>
        <end position="36"/>
    </location>
</feature>
<sequence>FDMASTKTAEQFQQELDAIIKRVAQLEDENGLLQQTRDCRSAKKDWKPVPGLDVATIDRNSRVVDVAAASYAQSDLEDAVDAEHYCDDREQSSEEGGVAADEPPPSPPGAENQGFEVDNDGDVAPPAWALGMADTWGLSLIQEASGQWRTTREGETPGPSVAYLQEKIVDIREDLAVALSEKDEQDRQLQSLAQEKERLKAENVRLNTARAAGSTPWEGPQKEGEREFDGVRNPEYEYLNVQLRKESRDEKFQTWEHYWTRHQYISIGEQTAHMQWEGLGAVYQAMEGDAERLDPSRYDHTQVPWFQCIAHECRYHYANKYDGNHWPTRHVGKDKKPKPMTWTYDHGMDRGVGDASLLWTVQRVECDKIRVMPRRAWPQQCSNGANRFTCLTKECLWHLGRKVQQWTEDRAGTERRRPRRRGLVFPAWERASREWLADFPAEGTTPGSSIDERLGNGSGPSAGPAGN</sequence>
<dbReference type="AlphaFoldDB" id="A0AAN6VDL1"/>
<keyword evidence="1" id="KW-0175">Coiled coil</keyword>
<protein>
    <submittedName>
        <fullName evidence="3">Uncharacterized protein</fullName>
    </submittedName>
</protein>
<gene>
    <name evidence="3" type="ORF">C8A00DRAFT_19320</name>
</gene>
<evidence type="ECO:0000256" key="2">
    <source>
        <dbReference type="SAM" id="MobiDB-lite"/>
    </source>
</evidence>
<reference evidence="3" key="1">
    <citation type="journal article" date="2023" name="Mol. Phylogenet. Evol.">
        <title>Genome-scale phylogeny and comparative genomics of the fungal order Sordariales.</title>
        <authorList>
            <person name="Hensen N."/>
            <person name="Bonometti L."/>
            <person name="Westerberg I."/>
            <person name="Brannstrom I.O."/>
            <person name="Guillou S."/>
            <person name="Cros-Aarteil S."/>
            <person name="Calhoun S."/>
            <person name="Haridas S."/>
            <person name="Kuo A."/>
            <person name="Mondo S."/>
            <person name="Pangilinan J."/>
            <person name="Riley R."/>
            <person name="LaButti K."/>
            <person name="Andreopoulos B."/>
            <person name="Lipzen A."/>
            <person name="Chen C."/>
            <person name="Yan M."/>
            <person name="Daum C."/>
            <person name="Ng V."/>
            <person name="Clum A."/>
            <person name="Steindorff A."/>
            <person name="Ohm R.A."/>
            <person name="Martin F."/>
            <person name="Silar P."/>
            <person name="Natvig D.O."/>
            <person name="Lalanne C."/>
            <person name="Gautier V."/>
            <person name="Ament-Velasquez S.L."/>
            <person name="Kruys A."/>
            <person name="Hutchinson M.I."/>
            <person name="Powell A.J."/>
            <person name="Barry K."/>
            <person name="Miller A.N."/>
            <person name="Grigoriev I.V."/>
            <person name="Debuchy R."/>
            <person name="Gladieux P."/>
            <person name="Hiltunen Thoren M."/>
            <person name="Johannesson H."/>
        </authorList>
    </citation>
    <scope>NUCLEOTIDE SEQUENCE</scope>
    <source>
        <strain evidence="3">CBS 538.74</strain>
    </source>
</reference>
<accession>A0AAN6VDL1</accession>